<sequence length="199" mass="22919">MTTDTQTPNLAPVLIQLFKSVVYADQHPRLWQALLELQAAVRDYIRILGLTLYLDEAEGYAFLRQQDTETDDEDSPDTPRLIAKRTLTYPVSLLLALLRKRLAEQDATGGDSRVVLERTQVVEMMRVFMPEHSNEAKTIDQINIAINKVIEYGFLRTLKQQDDMLEIRRILKAFVDAQWLGELDTKLKTYQQYASATDE</sequence>
<accession>A0AA95KL78</accession>
<name>A0AA95KL78_9GAMM</name>
<gene>
    <name evidence="1" type="ORF">QJT81_10415</name>
</gene>
<proteinExistence type="predicted"/>
<reference evidence="1" key="1">
    <citation type="journal article" date="2023" name="Int. J. Mol. Sci.">
        <title>Metagenomics Revealed a New Genus 'Candidatus Thiocaldithrix dubininis' gen. nov., sp. nov. and a New Species 'Candidatus Thiothrix putei' sp. nov. in the Family Thiotrichaceae, Some Members of Which Have Traits of Both Na+- and H+-Motive Energetics.</title>
        <authorList>
            <person name="Ravin N.V."/>
            <person name="Muntyan M.S."/>
            <person name="Smolyakov D.D."/>
            <person name="Rudenko T.S."/>
            <person name="Beletsky A.V."/>
            <person name="Mardanov A.V."/>
            <person name="Grabovich M.Y."/>
        </authorList>
    </citation>
    <scope>NUCLEOTIDE SEQUENCE</scope>
    <source>
        <strain evidence="1">GKL-02</strain>
    </source>
</reference>
<reference evidence="1" key="2">
    <citation type="submission" date="2023-04" db="EMBL/GenBank/DDBJ databases">
        <authorList>
            <person name="Beletskiy A.V."/>
            <person name="Mardanov A.V."/>
            <person name="Ravin N.V."/>
        </authorList>
    </citation>
    <scope>NUCLEOTIDE SEQUENCE</scope>
    <source>
        <strain evidence="1">GKL-02</strain>
    </source>
</reference>
<dbReference type="Proteomes" id="UP001301326">
    <property type="component" value="Chromosome"/>
</dbReference>
<organism evidence="1">
    <name type="scientific">Candidatus Thiothrix putei</name>
    <dbReference type="NCBI Taxonomy" id="3080811"/>
    <lineage>
        <taxon>Bacteria</taxon>
        <taxon>Pseudomonadati</taxon>
        <taxon>Pseudomonadota</taxon>
        <taxon>Gammaproteobacteria</taxon>
        <taxon>Thiotrichales</taxon>
        <taxon>Thiotrichaceae</taxon>
        <taxon>Thiothrix</taxon>
    </lineage>
</organism>
<dbReference type="EMBL" id="CP124756">
    <property type="protein sequence ID" value="WGZ96346.1"/>
    <property type="molecule type" value="Genomic_DNA"/>
</dbReference>
<protein>
    <submittedName>
        <fullName evidence="1">DUF4194 domain-containing protein</fullName>
    </submittedName>
</protein>
<dbReference type="KEGG" id="tput:QJT81_10415"/>
<dbReference type="InterPro" id="IPR025449">
    <property type="entry name" value="JetB"/>
</dbReference>
<dbReference type="Pfam" id="PF13835">
    <property type="entry name" value="DUF4194"/>
    <property type="match status" value="1"/>
</dbReference>
<dbReference type="AlphaFoldDB" id="A0AA95KL78"/>
<evidence type="ECO:0000313" key="1">
    <source>
        <dbReference type="EMBL" id="WGZ96346.1"/>
    </source>
</evidence>